<evidence type="ECO:0000313" key="4">
    <source>
        <dbReference type="EMBL" id="KAK4249677.1"/>
    </source>
</evidence>
<dbReference type="SUPFAM" id="SSF51735">
    <property type="entry name" value="NAD(P)-binding Rossmann-fold domains"/>
    <property type="match status" value="1"/>
</dbReference>
<evidence type="ECO:0000259" key="3">
    <source>
        <dbReference type="Pfam" id="PF02826"/>
    </source>
</evidence>
<dbReference type="PANTHER" id="PTHR43333">
    <property type="entry name" value="2-HACID_DH_C DOMAIN-CONTAINING PROTEIN"/>
    <property type="match status" value="1"/>
</dbReference>
<dbReference type="PANTHER" id="PTHR43333:SF1">
    <property type="entry name" value="D-ISOMER SPECIFIC 2-HYDROXYACID DEHYDROGENASE NAD-BINDING DOMAIN-CONTAINING PROTEIN"/>
    <property type="match status" value="1"/>
</dbReference>
<accession>A0AAN7HLC5</accession>
<evidence type="ECO:0000256" key="2">
    <source>
        <dbReference type="ARBA" id="ARBA00023027"/>
    </source>
</evidence>
<dbReference type="GO" id="GO:0051287">
    <property type="term" value="F:NAD binding"/>
    <property type="evidence" value="ECO:0007669"/>
    <property type="project" value="InterPro"/>
</dbReference>
<comment type="caution">
    <text evidence="4">The sequence shown here is derived from an EMBL/GenBank/DDBJ whole genome shotgun (WGS) entry which is preliminary data.</text>
</comment>
<dbReference type="InterPro" id="IPR036291">
    <property type="entry name" value="NAD(P)-bd_dom_sf"/>
</dbReference>
<dbReference type="InterPro" id="IPR006140">
    <property type="entry name" value="D-isomer_DH_NAD-bd"/>
</dbReference>
<dbReference type="EMBL" id="MU857620">
    <property type="protein sequence ID" value="KAK4249677.1"/>
    <property type="molecule type" value="Genomic_DNA"/>
</dbReference>
<keyword evidence="1" id="KW-0560">Oxidoreductase</keyword>
<feature type="domain" description="D-isomer specific 2-hydroxyacid dehydrogenase NAD-binding" evidence="3">
    <location>
        <begin position="79"/>
        <end position="228"/>
    </location>
</feature>
<gene>
    <name evidence="4" type="ORF">C7999DRAFT_39168</name>
</gene>
<dbReference type="Gene3D" id="3.40.50.720">
    <property type="entry name" value="NAD(P)-binding Rossmann-like Domain"/>
    <property type="match status" value="2"/>
</dbReference>
<dbReference type="Proteomes" id="UP001303647">
    <property type="component" value="Unassembled WGS sequence"/>
</dbReference>
<proteinExistence type="predicted"/>
<sequence>MKARHPTQLIPEKLLIDGVIGCQFHASSPYDVNFNINSLRWSMHLTWRSTVLAAGFDTTRVKLTTGSGLHDHTVAEHALGMLLNAARRFYEMRDYQTRGQWPGHLGGPQPDREPGTFRTLRDARVLEWGLGNIAKCLVPHLVGLGSHVNGVARSAGVRAGVEVFGEDKLAELLPATDALVMILPGIASTRRALNKERLALLPKHAWVVNVGWGSSVDVDALFEALEAQEPLPEGNKLYKAKNLGAEELVVDNLRRFLAGQDLRNVI</sequence>
<reference evidence="4" key="1">
    <citation type="journal article" date="2023" name="Mol. Phylogenet. Evol.">
        <title>Genome-scale phylogeny and comparative genomics of the fungal order Sordariales.</title>
        <authorList>
            <person name="Hensen N."/>
            <person name="Bonometti L."/>
            <person name="Westerberg I."/>
            <person name="Brannstrom I.O."/>
            <person name="Guillou S."/>
            <person name="Cros-Aarteil S."/>
            <person name="Calhoun S."/>
            <person name="Haridas S."/>
            <person name="Kuo A."/>
            <person name="Mondo S."/>
            <person name="Pangilinan J."/>
            <person name="Riley R."/>
            <person name="LaButti K."/>
            <person name="Andreopoulos B."/>
            <person name="Lipzen A."/>
            <person name="Chen C."/>
            <person name="Yan M."/>
            <person name="Daum C."/>
            <person name="Ng V."/>
            <person name="Clum A."/>
            <person name="Steindorff A."/>
            <person name="Ohm R.A."/>
            <person name="Martin F."/>
            <person name="Silar P."/>
            <person name="Natvig D.O."/>
            <person name="Lalanne C."/>
            <person name="Gautier V."/>
            <person name="Ament-Velasquez S.L."/>
            <person name="Kruys A."/>
            <person name="Hutchinson M.I."/>
            <person name="Powell A.J."/>
            <person name="Barry K."/>
            <person name="Miller A.N."/>
            <person name="Grigoriev I.V."/>
            <person name="Debuchy R."/>
            <person name="Gladieux P."/>
            <person name="Hiltunen Thoren M."/>
            <person name="Johannesson H."/>
        </authorList>
    </citation>
    <scope>NUCLEOTIDE SEQUENCE</scope>
    <source>
        <strain evidence="4">CBS 359.72</strain>
    </source>
</reference>
<keyword evidence="2" id="KW-0520">NAD</keyword>
<evidence type="ECO:0000256" key="1">
    <source>
        <dbReference type="ARBA" id="ARBA00023002"/>
    </source>
</evidence>
<dbReference type="AlphaFoldDB" id="A0AAN7HLC5"/>
<reference evidence="4" key="2">
    <citation type="submission" date="2023-05" db="EMBL/GenBank/DDBJ databases">
        <authorList>
            <consortium name="Lawrence Berkeley National Laboratory"/>
            <person name="Steindorff A."/>
            <person name="Hensen N."/>
            <person name="Bonometti L."/>
            <person name="Westerberg I."/>
            <person name="Brannstrom I.O."/>
            <person name="Guillou S."/>
            <person name="Cros-Aarteil S."/>
            <person name="Calhoun S."/>
            <person name="Haridas S."/>
            <person name="Kuo A."/>
            <person name="Mondo S."/>
            <person name="Pangilinan J."/>
            <person name="Riley R."/>
            <person name="Labutti K."/>
            <person name="Andreopoulos B."/>
            <person name="Lipzen A."/>
            <person name="Chen C."/>
            <person name="Yanf M."/>
            <person name="Daum C."/>
            <person name="Ng V."/>
            <person name="Clum A."/>
            <person name="Ohm R."/>
            <person name="Martin F."/>
            <person name="Silar P."/>
            <person name="Natvig D."/>
            <person name="Lalanne C."/>
            <person name="Gautier V."/>
            <person name="Ament-Velasquez S.L."/>
            <person name="Kruys A."/>
            <person name="Hutchinson M.I."/>
            <person name="Powell A.J."/>
            <person name="Barry K."/>
            <person name="Miller A.N."/>
            <person name="Grigoriev I.V."/>
            <person name="Debuchy R."/>
            <person name="Gladieux P."/>
            <person name="Thoren M.H."/>
            <person name="Johannesson H."/>
        </authorList>
    </citation>
    <scope>NUCLEOTIDE SEQUENCE</scope>
    <source>
        <strain evidence="4">CBS 359.72</strain>
    </source>
</reference>
<keyword evidence="5" id="KW-1185">Reference proteome</keyword>
<name>A0AAN7HLC5_9PEZI</name>
<dbReference type="Pfam" id="PF02826">
    <property type="entry name" value="2-Hacid_dh_C"/>
    <property type="match status" value="1"/>
</dbReference>
<evidence type="ECO:0000313" key="5">
    <source>
        <dbReference type="Proteomes" id="UP001303647"/>
    </source>
</evidence>
<organism evidence="4 5">
    <name type="scientific">Corynascus novoguineensis</name>
    <dbReference type="NCBI Taxonomy" id="1126955"/>
    <lineage>
        <taxon>Eukaryota</taxon>
        <taxon>Fungi</taxon>
        <taxon>Dikarya</taxon>
        <taxon>Ascomycota</taxon>
        <taxon>Pezizomycotina</taxon>
        <taxon>Sordariomycetes</taxon>
        <taxon>Sordariomycetidae</taxon>
        <taxon>Sordariales</taxon>
        <taxon>Chaetomiaceae</taxon>
        <taxon>Corynascus</taxon>
    </lineage>
</organism>
<dbReference type="GO" id="GO:0016491">
    <property type="term" value="F:oxidoreductase activity"/>
    <property type="evidence" value="ECO:0007669"/>
    <property type="project" value="UniProtKB-KW"/>
</dbReference>
<protein>
    <submittedName>
        <fullName evidence="4">Phosphoglycerate dehydrogenase</fullName>
    </submittedName>
</protein>